<comment type="pathway">
    <text evidence="1 5">Purine metabolism; urate degradation; (S)-allantoin from urate: step 1/3.</text>
</comment>
<dbReference type="EC" id="1.7.3.3" evidence="5 6"/>
<dbReference type="Proteomes" id="UP001596391">
    <property type="component" value="Unassembled WGS sequence"/>
</dbReference>
<evidence type="ECO:0000256" key="3">
    <source>
        <dbReference type="ARBA" id="ARBA00022631"/>
    </source>
</evidence>
<evidence type="ECO:0000256" key="5">
    <source>
        <dbReference type="PIRNR" id="PIRNR000241"/>
    </source>
</evidence>
<dbReference type="InterPro" id="IPR002042">
    <property type="entry name" value="Uricase"/>
</dbReference>
<comment type="function">
    <text evidence="5 6">Catalyzes the oxidation of uric acid to 5-hydroxyisourate, which is further processed to form (S)-allantoin.</text>
</comment>
<dbReference type="Gene3D" id="3.10.270.10">
    <property type="entry name" value="Urate Oxidase"/>
    <property type="match status" value="1"/>
</dbReference>
<evidence type="ECO:0000256" key="2">
    <source>
        <dbReference type="ARBA" id="ARBA00009760"/>
    </source>
</evidence>
<dbReference type="PANTHER" id="PTHR42874:SF1">
    <property type="entry name" value="URICASE"/>
    <property type="match status" value="1"/>
</dbReference>
<protein>
    <recommendedName>
        <fullName evidence="5 6">Uricase</fullName>
        <ecNumber evidence="5 6">1.7.3.3</ecNumber>
    </recommendedName>
    <alternativeName>
        <fullName evidence="5">Urate oxidase</fullName>
    </alternativeName>
</protein>
<name>A0ABW1Z6G3_9BACT</name>
<evidence type="ECO:0000256" key="1">
    <source>
        <dbReference type="ARBA" id="ARBA00004831"/>
    </source>
</evidence>
<comment type="catalytic activity">
    <reaction evidence="5 6">
        <text>urate + O2 + H2O = 5-hydroxyisourate + H2O2</text>
        <dbReference type="Rhea" id="RHEA:21368"/>
        <dbReference type="ChEBI" id="CHEBI:15377"/>
        <dbReference type="ChEBI" id="CHEBI:15379"/>
        <dbReference type="ChEBI" id="CHEBI:16240"/>
        <dbReference type="ChEBI" id="CHEBI:17775"/>
        <dbReference type="ChEBI" id="CHEBI:18072"/>
        <dbReference type="EC" id="1.7.3.3"/>
    </reaction>
</comment>
<dbReference type="PRINTS" id="PR00093">
    <property type="entry name" value="URICASE"/>
</dbReference>
<accession>A0ABW1Z6G3</accession>
<dbReference type="EMBL" id="JBHSWI010000001">
    <property type="protein sequence ID" value="MFC6645166.1"/>
    <property type="molecule type" value="Genomic_DNA"/>
</dbReference>
<proteinExistence type="inferred from homology"/>
<evidence type="ECO:0000256" key="4">
    <source>
        <dbReference type="ARBA" id="ARBA00023002"/>
    </source>
</evidence>
<evidence type="ECO:0000313" key="8">
    <source>
        <dbReference type="Proteomes" id="UP001596391"/>
    </source>
</evidence>
<keyword evidence="4 5" id="KW-0560">Oxidoreductase</keyword>
<dbReference type="Pfam" id="PF01014">
    <property type="entry name" value="Uricase"/>
    <property type="match status" value="2"/>
</dbReference>
<evidence type="ECO:0000256" key="6">
    <source>
        <dbReference type="RuleBase" id="RU004455"/>
    </source>
</evidence>
<reference evidence="8" key="1">
    <citation type="journal article" date="2019" name="Int. J. Syst. Evol. Microbiol.">
        <title>The Global Catalogue of Microorganisms (GCM) 10K type strain sequencing project: providing services to taxonomists for standard genome sequencing and annotation.</title>
        <authorList>
            <consortium name="The Broad Institute Genomics Platform"/>
            <consortium name="The Broad Institute Genome Sequencing Center for Infectious Disease"/>
            <person name="Wu L."/>
            <person name="Ma J."/>
        </authorList>
    </citation>
    <scope>NUCLEOTIDE SEQUENCE [LARGE SCALE GENOMIC DNA]</scope>
    <source>
        <strain evidence="8">CGMCC 1.16026</strain>
    </source>
</reference>
<dbReference type="RefSeq" id="WP_263371557.1">
    <property type="nucleotide sequence ID" value="NZ_JAGSYD010000003.1"/>
</dbReference>
<comment type="similarity">
    <text evidence="2 5 6">Belongs to the uricase family.</text>
</comment>
<evidence type="ECO:0000313" key="7">
    <source>
        <dbReference type="EMBL" id="MFC6645166.1"/>
    </source>
</evidence>
<gene>
    <name evidence="7" type="primary">pucL</name>
    <name evidence="7" type="ORF">ACFQBQ_06105</name>
</gene>
<dbReference type="GO" id="GO:0004846">
    <property type="term" value="F:urate oxidase activity"/>
    <property type="evidence" value="ECO:0007669"/>
    <property type="project" value="UniProtKB-EC"/>
</dbReference>
<organism evidence="7 8">
    <name type="scientific">Granulicella cerasi</name>
    <dbReference type="NCBI Taxonomy" id="741063"/>
    <lineage>
        <taxon>Bacteria</taxon>
        <taxon>Pseudomonadati</taxon>
        <taxon>Acidobacteriota</taxon>
        <taxon>Terriglobia</taxon>
        <taxon>Terriglobales</taxon>
        <taxon>Acidobacteriaceae</taxon>
        <taxon>Granulicella</taxon>
    </lineage>
</organism>
<sequence>MAIAKLADNRYGKSLVRIVRVTKHEDHHDLDEWTVQILLTGDMETAHTEGDNSKILPTDTMKNTCYFVASESKATSIEEYAKALIDYVLTRQSHITSAEVIVKSHLWKRLTVDGKPYPTAFMRGSEEVATTRVVRQQGGEFEVVSGLDGLFVLKTTQSSFVGYIKDHLTTLPETTDRLFGTVVKAEWTYTDDVNIAGFDFNATRELIRETMVQTFAKHESLSVQQTLFQMGEDALAATDTIESVYMLMPNKHNLLIDLKRFGLENPNHIFVPTDEPHGTIEATIVRA</sequence>
<dbReference type="PIRSF" id="PIRSF000241">
    <property type="entry name" value="Urate_oxidase"/>
    <property type="match status" value="1"/>
</dbReference>
<comment type="caution">
    <text evidence="7">The sequence shown here is derived from an EMBL/GenBank/DDBJ whole genome shotgun (WGS) entry which is preliminary data.</text>
</comment>
<keyword evidence="8" id="KW-1185">Reference proteome</keyword>
<dbReference type="SUPFAM" id="SSF55620">
    <property type="entry name" value="Tetrahydrobiopterin biosynthesis enzymes-like"/>
    <property type="match status" value="2"/>
</dbReference>
<dbReference type="NCBIfam" id="TIGR03383">
    <property type="entry name" value="urate_oxi"/>
    <property type="match status" value="1"/>
</dbReference>
<keyword evidence="3 5" id="KW-0659">Purine metabolism</keyword>
<dbReference type="PANTHER" id="PTHR42874">
    <property type="entry name" value="URICASE"/>
    <property type="match status" value="1"/>
</dbReference>